<gene>
    <name evidence="2" type="ORF">LCGC14_1071760</name>
</gene>
<dbReference type="AlphaFoldDB" id="A0A0F9Q153"/>
<comment type="caution">
    <text evidence="2">The sequence shown here is derived from an EMBL/GenBank/DDBJ whole genome shotgun (WGS) entry which is preliminary data.</text>
</comment>
<name>A0A0F9Q153_9ZZZZ</name>
<evidence type="ECO:0000256" key="1">
    <source>
        <dbReference type="SAM" id="Phobius"/>
    </source>
</evidence>
<evidence type="ECO:0000313" key="2">
    <source>
        <dbReference type="EMBL" id="KKN06986.1"/>
    </source>
</evidence>
<organism evidence="2">
    <name type="scientific">marine sediment metagenome</name>
    <dbReference type="NCBI Taxonomy" id="412755"/>
    <lineage>
        <taxon>unclassified sequences</taxon>
        <taxon>metagenomes</taxon>
        <taxon>ecological metagenomes</taxon>
    </lineage>
</organism>
<sequence length="67" mass="8368">MNKKWKIAIVILFLMFFWIRFAPALVWWVESVERGNRLIERGWCSSYEVVYEWSWWSLRFTNIYPDC</sequence>
<protein>
    <submittedName>
        <fullName evidence="2">Uncharacterized protein</fullName>
    </submittedName>
</protein>
<dbReference type="EMBL" id="LAZR01004620">
    <property type="protein sequence ID" value="KKN06986.1"/>
    <property type="molecule type" value="Genomic_DNA"/>
</dbReference>
<accession>A0A0F9Q153</accession>
<keyword evidence="1" id="KW-1133">Transmembrane helix</keyword>
<reference evidence="2" key="1">
    <citation type="journal article" date="2015" name="Nature">
        <title>Complex archaea that bridge the gap between prokaryotes and eukaryotes.</title>
        <authorList>
            <person name="Spang A."/>
            <person name="Saw J.H."/>
            <person name="Jorgensen S.L."/>
            <person name="Zaremba-Niedzwiedzka K."/>
            <person name="Martijn J."/>
            <person name="Lind A.E."/>
            <person name="van Eijk R."/>
            <person name="Schleper C."/>
            <person name="Guy L."/>
            <person name="Ettema T.J."/>
        </authorList>
    </citation>
    <scope>NUCLEOTIDE SEQUENCE</scope>
</reference>
<keyword evidence="1" id="KW-0812">Transmembrane</keyword>
<proteinExistence type="predicted"/>
<feature type="transmembrane region" description="Helical" evidence="1">
    <location>
        <begin position="7"/>
        <end position="29"/>
    </location>
</feature>
<keyword evidence="1" id="KW-0472">Membrane</keyword>